<dbReference type="Proteomes" id="UP000709959">
    <property type="component" value="Unassembled WGS sequence"/>
</dbReference>
<dbReference type="AlphaFoldDB" id="A0A936EZB5"/>
<evidence type="ECO:0000313" key="1">
    <source>
        <dbReference type="EMBL" id="MBK8571169.1"/>
    </source>
</evidence>
<sequence>MTVWLSAGADWAPIPADVWAIKDGPKGAVVLEERIRFKVREMESTYRVRIFSESGRNAAALPDLPKAAYDIKGRTVYPDGREITFDSRKDFAERKVEAGGRESSQVHMVAPGVTADCVVEVRWRERCDGYRDALPRRFTNGLYGQWRLGNAYPTRVSAVEISERMPLATSINGNSQWKVEAKTIDGFRVFIYRDLPAVEVPPYSLQVTNGLPRLEIYWQPDPLIQAFSEGRDAYWTEAFKRIYLPDYEDSVDTGRPFKQVAAELIEGLPEPPHARATELLRRLDARIKNMSHPTAEERAALPKKFWDDYESKRLDKVAASGLASSRGMRLMFYHLLKTAGIQPKIAKVVDRDQDLFNYGRLNPWQFHHDLLGVEEAGKGVIWFDAGNRHATPGVVHPDYEGVGMLVFQTKDSKSWKPSLELLGAKPFTSNRRSYAFSLHLEDDSDRFDLQAQFGGYPEYAERYRYLPLEPKEQSRVLKEQFEKNRKSLTISRAEVKDATVPFRPVSWVISGSLERESGRRREVEPFPGMTWPLWVPDQLDATRTTSIVLPYLFTHAAVSSFEVPKGYRFDPPAELFHQNEFGTVLWASDYDPQTRKVTVRLDAHVVSLNLGASHWSAFREFLGWIQEACQRTVVLAKEG</sequence>
<evidence type="ECO:0008006" key="3">
    <source>
        <dbReference type="Google" id="ProtNLM"/>
    </source>
</evidence>
<dbReference type="EMBL" id="JADKCH010000001">
    <property type="protein sequence ID" value="MBK8571169.1"/>
    <property type="molecule type" value="Genomic_DNA"/>
</dbReference>
<protein>
    <recommendedName>
        <fullName evidence="3">DUF3857 domain-containing protein</fullName>
    </recommendedName>
</protein>
<organism evidence="1 2">
    <name type="scientific">Candidatus Geothrix odensensis</name>
    <dbReference type="NCBI Taxonomy" id="2954440"/>
    <lineage>
        <taxon>Bacteria</taxon>
        <taxon>Pseudomonadati</taxon>
        <taxon>Acidobacteriota</taxon>
        <taxon>Holophagae</taxon>
        <taxon>Holophagales</taxon>
        <taxon>Holophagaceae</taxon>
        <taxon>Geothrix</taxon>
    </lineage>
</organism>
<evidence type="ECO:0000313" key="2">
    <source>
        <dbReference type="Proteomes" id="UP000709959"/>
    </source>
</evidence>
<comment type="caution">
    <text evidence="1">The sequence shown here is derived from an EMBL/GenBank/DDBJ whole genome shotgun (WGS) entry which is preliminary data.</text>
</comment>
<name>A0A936EZB5_9BACT</name>
<dbReference type="Gene3D" id="2.60.120.1130">
    <property type="match status" value="1"/>
</dbReference>
<proteinExistence type="predicted"/>
<reference evidence="1 2" key="1">
    <citation type="submission" date="2020-10" db="EMBL/GenBank/DDBJ databases">
        <title>Connecting structure to function with the recovery of over 1000 high-quality activated sludge metagenome-assembled genomes encoding full-length rRNA genes using long-read sequencing.</title>
        <authorList>
            <person name="Singleton C.M."/>
            <person name="Petriglieri F."/>
            <person name="Kristensen J.M."/>
            <person name="Kirkegaard R.H."/>
            <person name="Michaelsen T.Y."/>
            <person name="Andersen M.H."/>
            <person name="Karst S.M."/>
            <person name="Dueholm M.S."/>
            <person name="Nielsen P.H."/>
            <person name="Albertsen M."/>
        </authorList>
    </citation>
    <scope>NUCLEOTIDE SEQUENCE [LARGE SCALE GENOMIC DNA]</scope>
    <source>
        <strain evidence="1">OdNE_18-Q3-R46-58_MAXAC.008</strain>
    </source>
</reference>
<gene>
    <name evidence="1" type="ORF">IPN91_00720</name>
</gene>
<accession>A0A936EZB5</accession>